<name>A0A6N7VTV9_9FIRM</name>
<accession>A0A6N7VTV9</accession>
<evidence type="ECO:0000313" key="3">
    <source>
        <dbReference type="Proteomes" id="UP000441925"/>
    </source>
</evidence>
<feature type="transmembrane region" description="Helical" evidence="1">
    <location>
        <begin position="112"/>
        <end position="133"/>
    </location>
</feature>
<keyword evidence="1" id="KW-0812">Transmembrane</keyword>
<proteinExistence type="predicted"/>
<feature type="transmembrane region" description="Helical" evidence="1">
    <location>
        <begin position="53"/>
        <end position="76"/>
    </location>
</feature>
<organism evidence="2 3">
    <name type="scientific">Anaerococcus porci</name>
    <dbReference type="NCBI Taxonomy" id="2652269"/>
    <lineage>
        <taxon>Bacteria</taxon>
        <taxon>Bacillati</taxon>
        <taxon>Bacillota</taxon>
        <taxon>Tissierellia</taxon>
        <taxon>Tissierellales</taxon>
        <taxon>Peptoniphilaceae</taxon>
        <taxon>Anaerococcus</taxon>
    </lineage>
</organism>
<keyword evidence="3" id="KW-1185">Reference proteome</keyword>
<dbReference type="AlphaFoldDB" id="A0A6N7VTV9"/>
<dbReference type="Proteomes" id="UP000441925">
    <property type="component" value="Unassembled WGS sequence"/>
</dbReference>
<protein>
    <submittedName>
        <fullName evidence="2">Uncharacterized protein</fullName>
    </submittedName>
</protein>
<feature type="transmembrane region" description="Helical" evidence="1">
    <location>
        <begin position="191"/>
        <end position="212"/>
    </location>
</feature>
<sequence length="266" mass="30893">MIKESFYRFFKRKRFFFTIFIIILINLVDILPRRKAIIFNDKLIVQSSFLENIMINGSLGNAIIMFVFLSFILASLPMADSFVEDRESGIYKTYMLKITDKEYTVKKFLINFVYAGLSVSLVLLINIAVWLLLRPSLPITYYNTTFNNDLFLIKLIVKSPLLFYLASIFIDFIIGGIIGSFAMFLNDIFKSKYLGIGGVFILDIILDLLMSILRSRFEIFNNFLSLSSFLNGVIIKHSFSSFIYPLLLFLISCLYFLIFKKNKEII</sequence>
<reference evidence="2 3" key="1">
    <citation type="submission" date="2019-08" db="EMBL/GenBank/DDBJ databases">
        <title>In-depth cultivation of the pig gut microbiome towards novel bacterial diversity and tailored functional studies.</title>
        <authorList>
            <person name="Wylensek D."/>
            <person name="Hitch T.C.A."/>
            <person name="Clavel T."/>
        </authorList>
    </citation>
    <scope>NUCLEOTIDE SEQUENCE [LARGE SCALE GENOMIC DNA]</scope>
    <source>
        <strain evidence="2 3">WCA-380-WT-2B</strain>
    </source>
</reference>
<keyword evidence="1" id="KW-0472">Membrane</keyword>
<feature type="transmembrane region" description="Helical" evidence="1">
    <location>
        <begin position="241"/>
        <end position="259"/>
    </location>
</feature>
<dbReference type="EMBL" id="VULQ01000009">
    <property type="protein sequence ID" value="MSS78306.1"/>
    <property type="molecule type" value="Genomic_DNA"/>
</dbReference>
<feature type="transmembrane region" description="Helical" evidence="1">
    <location>
        <begin position="161"/>
        <end position="185"/>
    </location>
</feature>
<evidence type="ECO:0000256" key="1">
    <source>
        <dbReference type="SAM" id="Phobius"/>
    </source>
</evidence>
<gene>
    <name evidence="2" type="ORF">FYJ26_07820</name>
</gene>
<keyword evidence="1" id="KW-1133">Transmembrane helix</keyword>
<feature type="transmembrane region" description="Helical" evidence="1">
    <location>
        <begin position="219"/>
        <end position="235"/>
    </location>
</feature>
<evidence type="ECO:0000313" key="2">
    <source>
        <dbReference type="EMBL" id="MSS78306.1"/>
    </source>
</evidence>
<dbReference type="RefSeq" id="WP_154541273.1">
    <property type="nucleotide sequence ID" value="NZ_JAXDSU010000008.1"/>
</dbReference>
<comment type="caution">
    <text evidence="2">The sequence shown here is derived from an EMBL/GenBank/DDBJ whole genome shotgun (WGS) entry which is preliminary data.</text>
</comment>
<feature type="transmembrane region" description="Helical" evidence="1">
    <location>
        <begin position="15"/>
        <end position="32"/>
    </location>
</feature>